<evidence type="ECO:0000313" key="2">
    <source>
        <dbReference type="Proteomes" id="UP001597083"/>
    </source>
</evidence>
<dbReference type="InterPro" id="IPR035959">
    <property type="entry name" value="RutC-like_sf"/>
</dbReference>
<keyword evidence="2" id="KW-1185">Reference proteome</keyword>
<dbReference type="PANTHER" id="PTHR11803">
    <property type="entry name" value="2-IMINOBUTANOATE/2-IMINOPROPANOATE DEAMINASE RIDA"/>
    <property type="match status" value="1"/>
</dbReference>
<evidence type="ECO:0000313" key="1">
    <source>
        <dbReference type="EMBL" id="MFD0853013.1"/>
    </source>
</evidence>
<dbReference type="SUPFAM" id="SSF55298">
    <property type="entry name" value="YjgF-like"/>
    <property type="match status" value="1"/>
</dbReference>
<dbReference type="EMBL" id="JBHTIR010001817">
    <property type="protein sequence ID" value="MFD0853013.1"/>
    <property type="molecule type" value="Genomic_DNA"/>
</dbReference>
<dbReference type="Pfam" id="PF01042">
    <property type="entry name" value="Ribonuc_L-PSP"/>
    <property type="match status" value="1"/>
</dbReference>
<organism evidence="1 2">
    <name type="scientific">Actinomadura adrarensis</name>
    <dbReference type="NCBI Taxonomy" id="1819600"/>
    <lineage>
        <taxon>Bacteria</taxon>
        <taxon>Bacillati</taxon>
        <taxon>Actinomycetota</taxon>
        <taxon>Actinomycetes</taxon>
        <taxon>Streptosporangiales</taxon>
        <taxon>Thermomonosporaceae</taxon>
        <taxon>Actinomadura</taxon>
    </lineage>
</organism>
<dbReference type="CDD" id="cd00448">
    <property type="entry name" value="YjgF_YER057c_UK114_family"/>
    <property type="match status" value="1"/>
</dbReference>
<dbReference type="Proteomes" id="UP001597083">
    <property type="component" value="Unassembled WGS sequence"/>
</dbReference>
<gene>
    <name evidence="1" type="ORF">ACFQ07_12310</name>
</gene>
<reference evidence="2" key="1">
    <citation type="journal article" date="2019" name="Int. J. Syst. Evol. Microbiol.">
        <title>The Global Catalogue of Microorganisms (GCM) 10K type strain sequencing project: providing services to taxonomists for standard genome sequencing and annotation.</title>
        <authorList>
            <consortium name="The Broad Institute Genomics Platform"/>
            <consortium name="The Broad Institute Genome Sequencing Center for Infectious Disease"/>
            <person name="Wu L."/>
            <person name="Ma J."/>
        </authorList>
    </citation>
    <scope>NUCLEOTIDE SEQUENCE [LARGE SCALE GENOMIC DNA]</scope>
    <source>
        <strain evidence="2">JCM 31696</strain>
    </source>
</reference>
<protein>
    <submittedName>
        <fullName evidence="1">RidA family protein</fullName>
        <ecNumber evidence="1">3.5.-.-</ecNumber>
    </submittedName>
</protein>
<comment type="caution">
    <text evidence="1">The sequence shown here is derived from an EMBL/GenBank/DDBJ whole genome shotgun (WGS) entry which is preliminary data.</text>
</comment>
<sequence length="144" mass="15172">MSGDGLVEGKATPRGKFPHVRVAGNLVFVSGTSSRRPDNTIQGAAVDEFGTTSLDIQAQTRAVIANIADILAAVGASLQDLVQVTTYLVNMNDFGGYNQVWAEHFDETGPTRTTVAVHQLPHPHLLIEIQAIAVLPEGNAQAGG</sequence>
<name>A0ABW3CFE0_9ACTN</name>
<accession>A0ABW3CFE0</accession>
<keyword evidence="1" id="KW-0378">Hydrolase</keyword>
<dbReference type="PANTHER" id="PTHR11803:SF48">
    <property type="entry name" value="2-AMINOMUCONATE DEAMINASE"/>
    <property type="match status" value="1"/>
</dbReference>
<dbReference type="Gene3D" id="3.30.1330.40">
    <property type="entry name" value="RutC-like"/>
    <property type="match status" value="1"/>
</dbReference>
<dbReference type="GO" id="GO:0016787">
    <property type="term" value="F:hydrolase activity"/>
    <property type="evidence" value="ECO:0007669"/>
    <property type="project" value="UniProtKB-KW"/>
</dbReference>
<proteinExistence type="predicted"/>
<dbReference type="EC" id="3.5.-.-" evidence="1"/>
<dbReference type="InterPro" id="IPR006175">
    <property type="entry name" value="YjgF/YER057c/UK114"/>
</dbReference>